<reference evidence="1" key="1">
    <citation type="journal article" date="2012" name="Mol. Plant Microbe Interact.">
        <title>A highly conserved effector in Fusarium oxysporum is required for full virulence on Arabidopsis.</title>
        <authorList>
            <person name="Thatcher L.F."/>
            <person name="Gardiner D.M."/>
            <person name="Kazan K."/>
            <person name="Manners J."/>
        </authorList>
    </citation>
    <scope>NUCLEOTIDE SEQUENCE [LARGE SCALE GENOMIC DNA]</scope>
    <source>
        <strain evidence="1">Fo5176</strain>
    </source>
</reference>
<protein>
    <submittedName>
        <fullName evidence="1">Uncharacterized protein</fullName>
    </submittedName>
</protein>
<evidence type="ECO:0000313" key="1">
    <source>
        <dbReference type="EMBL" id="EGU76610.1"/>
    </source>
</evidence>
<name>F9G2K0_FUSOF</name>
<dbReference type="AlphaFoldDB" id="F9G2K0"/>
<dbReference type="EMBL" id="AFQF01003263">
    <property type="protein sequence ID" value="EGU76610.1"/>
    <property type="molecule type" value="Genomic_DNA"/>
</dbReference>
<dbReference type="OrthoDB" id="5103804at2759"/>
<organism evidence="1">
    <name type="scientific">Fusarium oxysporum (strain Fo5176)</name>
    <name type="common">Fusarium vascular wilt</name>
    <dbReference type="NCBI Taxonomy" id="660025"/>
    <lineage>
        <taxon>Eukaryota</taxon>
        <taxon>Fungi</taxon>
        <taxon>Dikarya</taxon>
        <taxon>Ascomycota</taxon>
        <taxon>Pezizomycotina</taxon>
        <taxon>Sordariomycetes</taxon>
        <taxon>Hypocreomycetidae</taxon>
        <taxon>Hypocreales</taxon>
        <taxon>Nectriaceae</taxon>
        <taxon>Fusarium</taxon>
        <taxon>Fusarium oxysporum species complex</taxon>
    </lineage>
</organism>
<gene>
    <name evidence="1" type="ORF">FOXB_12909</name>
</gene>
<sequence>MTTDEAKAFLNRLTFHITNHFEYTISRSCEVQDLRSHIYNPGNGPEHANNTGGQVDLAGYKIALNAWAFHSPHELVILARCHASCWLLVTRSPETSHFSLKQRRQADRTKSRRQDMFVKLRTQNAKGRDAHRPVSPDMFKSNDYLRFDLEHPRHAVSVRASVQENIIKTGSARPTRGPRL</sequence>
<comment type="caution">
    <text evidence="1">The sequence shown here is derived from an EMBL/GenBank/DDBJ whole genome shotgun (WGS) entry which is preliminary data.</text>
</comment>
<proteinExistence type="predicted"/>
<accession>F9G2K0</accession>